<gene>
    <name evidence="4" type="ORF">EZV62_003356</name>
</gene>
<dbReference type="PANTHER" id="PTHR31325">
    <property type="entry name" value="OS01G0798800 PROTEIN-RELATED"/>
    <property type="match status" value="1"/>
</dbReference>
<name>A0A5C7IH08_9ROSI</name>
<accession>A0A5C7IH08</accession>
<dbReference type="AlphaFoldDB" id="A0A5C7IH08"/>
<keyword evidence="1" id="KW-0812">Transmembrane</keyword>
<sequence length="580" mass="66551">MVSLHNCRLLATFALGILLNNLTQIHDDANTRLLDSNTRLTAFWAPFLLLHMGGPDTITAYSLEDNELWSRYLFGLVVHTGMALFVMLMAWIGSNLSVLLLIMFISGLIKYGERTWVLWSACKSKRRVSSQSMLKEGIRKFPLELSDGSALSEELMLRVGYHFLNLCKHLMVDATVDVSNGNAIYDVITKMSAKDAFKVIEIELGLMFGLLYTKAPLLYTRWGLGQRLITSVLTCSVLVFFSVHVGAHLDKYSTANVFITFLLIIIAVMLDIYSALLLLFSDRFLIWLIKHRKTSTVKTLQSSSLRKSPRWSNNMSQCSLLSFTPHKAKPKLCCKLFLRDWYCQVTKDIRQLIFQYIKQKTEELAITSQVPFTALPAIRGFGDQQHENNGTNIRGEFEKRIVIFHIATEVLYHLDKEHFPLDFHHRCKLIKRLSRYMLYLLKEHPAMLLAENSQIKFKGISNAASWYANLLPAKKEKSKADACKTLYQSFTDPAFQYGNFTVHERFLKEAMKLAREINAQGMGDRWIKIENSWLEMLGYAARRSKVDEHAQMLRHGGEFLTHVWLLLAHFGLTSNFQIIP</sequence>
<feature type="signal peptide" evidence="2">
    <location>
        <begin position="1"/>
        <end position="25"/>
    </location>
</feature>
<reference evidence="5" key="1">
    <citation type="journal article" date="2019" name="Gigascience">
        <title>De novo genome assembly of the endangered Acer yangbiense, a plant species with extremely small populations endemic to Yunnan Province, China.</title>
        <authorList>
            <person name="Yang J."/>
            <person name="Wariss H.M."/>
            <person name="Tao L."/>
            <person name="Zhang R."/>
            <person name="Yun Q."/>
            <person name="Hollingsworth P."/>
            <person name="Dao Z."/>
            <person name="Luo G."/>
            <person name="Guo H."/>
            <person name="Ma Y."/>
            <person name="Sun W."/>
        </authorList>
    </citation>
    <scope>NUCLEOTIDE SEQUENCE [LARGE SCALE GENOMIC DNA]</scope>
    <source>
        <strain evidence="5">cv. Malutang</strain>
    </source>
</reference>
<feature type="domain" description="DUF4220" evidence="3">
    <location>
        <begin position="9"/>
        <end position="323"/>
    </location>
</feature>
<evidence type="ECO:0000256" key="1">
    <source>
        <dbReference type="SAM" id="Phobius"/>
    </source>
</evidence>
<dbReference type="InterPro" id="IPR025315">
    <property type="entry name" value="DUF4220"/>
</dbReference>
<protein>
    <recommendedName>
        <fullName evidence="3">DUF4220 domain-containing protein</fullName>
    </recommendedName>
</protein>
<evidence type="ECO:0000256" key="2">
    <source>
        <dbReference type="SAM" id="SignalP"/>
    </source>
</evidence>
<keyword evidence="1" id="KW-1133">Transmembrane helix</keyword>
<dbReference type="OrthoDB" id="1649511at2759"/>
<keyword evidence="2" id="KW-0732">Signal</keyword>
<feature type="transmembrane region" description="Helical" evidence="1">
    <location>
        <begin position="72"/>
        <end position="92"/>
    </location>
</feature>
<proteinExistence type="predicted"/>
<evidence type="ECO:0000313" key="4">
    <source>
        <dbReference type="EMBL" id="TXG68421.1"/>
    </source>
</evidence>
<feature type="chain" id="PRO_5023071485" description="DUF4220 domain-containing protein" evidence="2">
    <location>
        <begin position="26"/>
        <end position="580"/>
    </location>
</feature>
<feature type="transmembrane region" description="Helical" evidence="1">
    <location>
        <begin position="255"/>
        <end position="280"/>
    </location>
</feature>
<organism evidence="4 5">
    <name type="scientific">Acer yangbiense</name>
    <dbReference type="NCBI Taxonomy" id="1000413"/>
    <lineage>
        <taxon>Eukaryota</taxon>
        <taxon>Viridiplantae</taxon>
        <taxon>Streptophyta</taxon>
        <taxon>Embryophyta</taxon>
        <taxon>Tracheophyta</taxon>
        <taxon>Spermatophyta</taxon>
        <taxon>Magnoliopsida</taxon>
        <taxon>eudicotyledons</taxon>
        <taxon>Gunneridae</taxon>
        <taxon>Pentapetalae</taxon>
        <taxon>rosids</taxon>
        <taxon>malvids</taxon>
        <taxon>Sapindales</taxon>
        <taxon>Sapindaceae</taxon>
        <taxon>Hippocastanoideae</taxon>
        <taxon>Acereae</taxon>
        <taxon>Acer</taxon>
    </lineage>
</organism>
<dbReference type="Pfam" id="PF13968">
    <property type="entry name" value="DUF4220"/>
    <property type="match status" value="1"/>
</dbReference>
<comment type="caution">
    <text evidence="4">The sequence shown here is derived from an EMBL/GenBank/DDBJ whole genome shotgun (WGS) entry which is preliminary data.</text>
</comment>
<dbReference type="EMBL" id="VAHF01000002">
    <property type="protein sequence ID" value="TXG68421.1"/>
    <property type="molecule type" value="Genomic_DNA"/>
</dbReference>
<keyword evidence="5" id="KW-1185">Reference proteome</keyword>
<dbReference type="Pfam" id="PF04578">
    <property type="entry name" value="DUF594"/>
    <property type="match status" value="1"/>
</dbReference>
<feature type="transmembrane region" description="Helical" evidence="1">
    <location>
        <begin position="228"/>
        <end position="249"/>
    </location>
</feature>
<keyword evidence="1" id="KW-0472">Membrane</keyword>
<evidence type="ECO:0000259" key="3">
    <source>
        <dbReference type="Pfam" id="PF13968"/>
    </source>
</evidence>
<dbReference type="InterPro" id="IPR007658">
    <property type="entry name" value="DUF594"/>
</dbReference>
<dbReference type="Proteomes" id="UP000323000">
    <property type="component" value="Chromosome 2"/>
</dbReference>
<feature type="transmembrane region" description="Helical" evidence="1">
    <location>
        <begin position="43"/>
        <end position="63"/>
    </location>
</feature>
<feature type="transmembrane region" description="Helical" evidence="1">
    <location>
        <begin position="98"/>
        <end position="119"/>
    </location>
</feature>
<evidence type="ECO:0000313" key="5">
    <source>
        <dbReference type="Proteomes" id="UP000323000"/>
    </source>
</evidence>